<evidence type="ECO:0000313" key="6">
    <source>
        <dbReference type="EMBL" id="OAO13800.1"/>
    </source>
</evidence>
<dbReference type="SMART" id="SM00028">
    <property type="entry name" value="TPR"/>
    <property type="match status" value="3"/>
</dbReference>
<name>A0A196S9R7_BLAHN</name>
<dbReference type="STRING" id="478820.A0A196S9R7"/>
<dbReference type="Gene3D" id="1.10.287.110">
    <property type="entry name" value="DnaJ domain"/>
    <property type="match status" value="1"/>
</dbReference>
<dbReference type="InterPro" id="IPR001623">
    <property type="entry name" value="DnaJ_domain"/>
</dbReference>
<gene>
    <name evidence="6" type="ORF">AV274_4475</name>
</gene>
<dbReference type="PANTHER" id="PTHR22904">
    <property type="entry name" value="TPR REPEAT CONTAINING PROTEIN"/>
    <property type="match status" value="1"/>
</dbReference>
<feature type="repeat" description="TPR" evidence="3">
    <location>
        <begin position="78"/>
        <end position="111"/>
    </location>
</feature>
<evidence type="ECO:0000259" key="5">
    <source>
        <dbReference type="PROSITE" id="PS50076"/>
    </source>
</evidence>
<dbReference type="SMART" id="SM00271">
    <property type="entry name" value="DnaJ"/>
    <property type="match status" value="1"/>
</dbReference>
<feature type="domain" description="J" evidence="5">
    <location>
        <begin position="216"/>
        <end position="272"/>
    </location>
</feature>
<dbReference type="Proteomes" id="UP000078348">
    <property type="component" value="Unassembled WGS sequence"/>
</dbReference>
<feature type="compositionally biased region" description="Basic and acidic residues" evidence="4">
    <location>
        <begin position="394"/>
        <end position="403"/>
    </location>
</feature>
<dbReference type="PANTHER" id="PTHR22904:SF534">
    <property type="match status" value="1"/>
</dbReference>
<evidence type="ECO:0000256" key="4">
    <source>
        <dbReference type="SAM" id="MobiDB-lite"/>
    </source>
</evidence>
<keyword evidence="7" id="KW-1185">Reference proteome</keyword>
<reference evidence="6 7" key="1">
    <citation type="submission" date="2016-05" db="EMBL/GenBank/DDBJ databases">
        <title>Nuclear genome of Blastocystis sp. subtype 1 NandII.</title>
        <authorList>
            <person name="Gentekaki E."/>
            <person name="Curtis B."/>
            <person name="Stairs C."/>
            <person name="Eme L."/>
            <person name="Herman E."/>
            <person name="Klimes V."/>
            <person name="Arias M.C."/>
            <person name="Elias M."/>
            <person name="Hilliou F."/>
            <person name="Klute M."/>
            <person name="Malik S.-B."/>
            <person name="Pightling A."/>
            <person name="Rachubinski R."/>
            <person name="Salas D."/>
            <person name="Schlacht A."/>
            <person name="Suga H."/>
            <person name="Archibald J."/>
            <person name="Ball S.G."/>
            <person name="Clark G."/>
            <person name="Dacks J."/>
            <person name="Van Der Giezen M."/>
            <person name="Tsaousis A."/>
            <person name="Roger A."/>
        </authorList>
    </citation>
    <scope>NUCLEOTIDE SEQUENCE [LARGE SCALE GENOMIC DNA]</scope>
    <source>
        <strain evidence="7">ATCC 50177 / NandII</strain>
    </source>
</reference>
<dbReference type="OrthoDB" id="2423701at2759"/>
<dbReference type="AlphaFoldDB" id="A0A196S9R7"/>
<dbReference type="Gene3D" id="1.25.40.10">
    <property type="entry name" value="Tetratricopeptide repeat domain"/>
    <property type="match status" value="1"/>
</dbReference>
<dbReference type="EMBL" id="LXWW01000320">
    <property type="protein sequence ID" value="OAO13800.1"/>
    <property type="molecule type" value="Genomic_DNA"/>
</dbReference>
<dbReference type="InterPro" id="IPR036869">
    <property type="entry name" value="J_dom_sf"/>
</dbReference>
<evidence type="ECO:0000256" key="1">
    <source>
        <dbReference type="ARBA" id="ARBA00022737"/>
    </source>
</evidence>
<keyword evidence="1" id="KW-0677">Repeat</keyword>
<organism evidence="6 7">
    <name type="scientific">Blastocystis sp. subtype 1 (strain ATCC 50177 / NandII)</name>
    <dbReference type="NCBI Taxonomy" id="478820"/>
    <lineage>
        <taxon>Eukaryota</taxon>
        <taxon>Sar</taxon>
        <taxon>Stramenopiles</taxon>
        <taxon>Bigyra</taxon>
        <taxon>Opalozoa</taxon>
        <taxon>Opalinata</taxon>
        <taxon>Blastocystidae</taxon>
        <taxon>Blastocystis</taxon>
    </lineage>
</organism>
<evidence type="ECO:0000256" key="2">
    <source>
        <dbReference type="ARBA" id="ARBA00022803"/>
    </source>
</evidence>
<keyword evidence="2 3" id="KW-0802">TPR repeat</keyword>
<evidence type="ECO:0000313" key="7">
    <source>
        <dbReference type="Proteomes" id="UP000078348"/>
    </source>
</evidence>
<dbReference type="CDD" id="cd06257">
    <property type="entry name" value="DnaJ"/>
    <property type="match status" value="1"/>
</dbReference>
<comment type="caution">
    <text evidence="6">The sequence shown here is derived from an EMBL/GenBank/DDBJ whole genome shotgun (WGS) entry which is preliminary data.</text>
</comment>
<accession>A0A196S9R7</accession>
<dbReference type="PROSITE" id="PS50076">
    <property type="entry name" value="DNAJ_2"/>
    <property type="match status" value="1"/>
</dbReference>
<dbReference type="InterPro" id="IPR019734">
    <property type="entry name" value="TPR_rpt"/>
</dbReference>
<dbReference type="GO" id="GO:0051879">
    <property type="term" value="F:Hsp90 protein binding"/>
    <property type="evidence" value="ECO:0007669"/>
    <property type="project" value="TreeGrafter"/>
</dbReference>
<feature type="region of interest" description="Disordered" evidence="4">
    <location>
        <begin position="371"/>
        <end position="403"/>
    </location>
</feature>
<proteinExistence type="predicted"/>
<protein>
    <submittedName>
        <fullName evidence="6">DnaJ domain-containing protein</fullName>
    </submittedName>
</protein>
<feature type="repeat" description="TPR" evidence="3">
    <location>
        <begin position="44"/>
        <end position="77"/>
    </location>
</feature>
<dbReference type="PRINTS" id="PR00625">
    <property type="entry name" value="JDOMAIN"/>
</dbReference>
<dbReference type="InterPro" id="IPR011990">
    <property type="entry name" value="TPR-like_helical_dom_sf"/>
</dbReference>
<feature type="repeat" description="TPR" evidence="3">
    <location>
        <begin position="10"/>
        <end position="43"/>
    </location>
</feature>
<dbReference type="PROSITE" id="PS50005">
    <property type="entry name" value="TPR"/>
    <property type="match status" value="3"/>
</dbReference>
<sequence length="421" mass="49097">MEEEPTNKEAADFNLAGNCAFKDKEYEKAIRFYNYAIQKCPEDASYYSNRSAAFLGSGDRSRALQDAERAIELRPTWYKGYSRKASVYLRLKKYKDCIETCKIALSLDPNNEAVLRILGDADKATAAKKADDFSALEEAEAMSDDGKDTEESLSRLKAIREQKKLEQFLSTIDVNLKPVIDTTKNRSVTDDVLFNMSATQHIERLTGKNAFWKNLNPFRVLMLPETASEEDIRQRYLKLTNMIHPDKCSHPGAREAFEAVRAANDMLKDPEKKEECVKLIKGATKSVIKNHQHLLEKGMNPNALPDEEVAIEEEIMRVFAQNEQRKRKAKQYMALYDRRGKEREEQKRQKIVEEVKQHREWMDGMEDRVNTWREHQKKQKSRRKEVTMDDLSGETDHDKRRRVEEKAYYTAMGEEYKINWR</sequence>
<dbReference type="Pfam" id="PF00226">
    <property type="entry name" value="DnaJ"/>
    <property type="match status" value="1"/>
</dbReference>
<dbReference type="SUPFAM" id="SSF48452">
    <property type="entry name" value="TPR-like"/>
    <property type="match status" value="1"/>
</dbReference>
<evidence type="ECO:0000256" key="3">
    <source>
        <dbReference type="PROSITE-ProRule" id="PRU00339"/>
    </source>
</evidence>
<dbReference type="SUPFAM" id="SSF46565">
    <property type="entry name" value="Chaperone J-domain"/>
    <property type="match status" value="1"/>
</dbReference>